<evidence type="ECO:0000313" key="2">
    <source>
        <dbReference type="Proteomes" id="UP000324133"/>
    </source>
</evidence>
<keyword evidence="2" id="KW-1185">Reference proteome</keyword>
<sequence>MSENIFPEMQHLLGLPLTKTTRLGHVQFFHFGKAHIMNATGLILDVGAWTLEVACHWQLEEAGAVAIRFEEVKIPKDTQTLADPTFDPLVPGSNLRDRKLQEMVRGQKEPLRVWQVTASPEGELTISLEGNRLLCINPSQGVLENTDQFWRLFSNEQDLGGVGFGTEGVKRA</sequence>
<dbReference type="RefSeq" id="WP_149090179.1">
    <property type="nucleotide sequence ID" value="NZ_VKKY01000001.1"/>
</dbReference>
<protein>
    <submittedName>
        <fullName evidence="1">Uncharacterized protein</fullName>
    </submittedName>
</protein>
<proteinExistence type="predicted"/>
<comment type="caution">
    <text evidence="1">The sequence shown here is derived from an EMBL/GenBank/DDBJ whole genome shotgun (WGS) entry which is preliminary data.</text>
</comment>
<dbReference type="Proteomes" id="UP000324133">
    <property type="component" value="Unassembled WGS sequence"/>
</dbReference>
<name>A0A5B6TVF7_9BACT</name>
<organism evidence="1 2">
    <name type="scientific">Rufibacter hautae</name>
    <dbReference type="NCBI Taxonomy" id="2595005"/>
    <lineage>
        <taxon>Bacteria</taxon>
        <taxon>Pseudomonadati</taxon>
        <taxon>Bacteroidota</taxon>
        <taxon>Cytophagia</taxon>
        <taxon>Cytophagales</taxon>
        <taxon>Hymenobacteraceae</taxon>
        <taxon>Rufibacter</taxon>
    </lineage>
</organism>
<evidence type="ECO:0000313" key="1">
    <source>
        <dbReference type="EMBL" id="KAA3440548.1"/>
    </source>
</evidence>
<gene>
    <name evidence="1" type="ORF">FOA19_07820</name>
</gene>
<dbReference type="OrthoDB" id="850573at2"/>
<dbReference type="EMBL" id="VKKY01000001">
    <property type="protein sequence ID" value="KAA3440548.1"/>
    <property type="molecule type" value="Genomic_DNA"/>
</dbReference>
<accession>A0A5B6TVF7</accession>
<dbReference type="AlphaFoldDB" id="A0A5B6TVF7"/>
<reference evidence="1 2" key="1">
    <citation type="submission" date="2019-07" db="EMBL/GenBank/DDBJ databases">
        <title>Rufibacter sp. nov., isolated from lake sediment.</title>
        <authorList>
            <person name="Qu J.-H."/>
        </authorList>
    </citation>
    <scope>NUCLEOTIDE SEQUENCE [LARGE SCALE GENOMIC DNA]</scope>
    <source>
        <strain evidence="1 2">NBS58-1</strain>
    </source>
</reference>